<evidence type="ECO:0000313" key="1">
    <source>
        <dbReference type="EMBL" id="SMP36944.1"/>
    </source>
</evidence>
<keyword evidence="2" id="KW-1185">Reference proteome</keyword>
<sequence length="243" mass="25274">MSETTRMHLPLLAAAQAQKHVTHNEALLRLDALSHPVIVSQSLTLPPVNPSEGDLYLLPAGSTGDWLGHDDEIAEWRNGVWEFYLPFEGLSLAVSGQTSGLTRKDGTWLQTGALISEDRVLARSGFGAESRHQVIEAELAGLSGAVAETGPLIPDRAIVFCVSLRVADSVTGATSFDCGLDGEPSKFGGSLGTAPGASNLGVIGPTAFYAPTPVRVTANGGSFTGGSVRLAVHCFVPTAPDTA</sequence>
<dbReference type="EMBL" id="FXTT01000008">
    <property type="protein sequence ID" value="SMP36944.1"/>
    <property type="molecule type" value="Genomic_DNA"/>
</dbReference>
<gene>
    <name evidence="1" type="ORF">SAMN06265374_4388</name>
</gene>
<dbReference type="RefSeq" id="WP_155190913.1">
    <property type="nucleotide sequence ID" value="NZ_BAAAEA010000003.1"/>
</dbReference>
<evidence type="ECO:0000313" key="2">
    <source>
        <dbReference type="Proteomes" id="UP001157914"/>
    </source>
</evidence>
<dbReference type="Pfam" id="PF10983">
    <property type="entry name" value="DUF2793"/>
    <property type="match status" value="1"/>
</dbReference>
<dbReference type="InterPro" id="IPR021251">
    <property type="entry name" value="DUF2793"/>
</dbReference>
<reference evidence="1 2" key="1">
    <citation type="submission" date="2017-05" db="EMBL/GenBank/DDBJ databases">
        <authorList>
            <person name="Varghese N."/>
            <person name="Submissions S."/>
        </authorList>
    </citation>
    <scope>NUCLEOTIDE SEQUENCE [LARGE SCALE GENOMIC DNA]</scope>
    <source>
        <strain evidence="1 2">DSM 15949</strain>
    </source>
</reference>
<accession>A0ABY1PQ21</accession>
<comment type="caution">
    <text evidence="1">The sequence shown here is derived from an EMBL/GenBank/DDBJ whole genome shotgun (WGS) entry which is preliminary data.</text>
</comment>
<dbReference type="Proteomes" id="UP001157914">
    <property type="component" value="Unassembled WGS sequence"/>
</dbReference>
<protein>
    <submittedName>
        <fullName evidence="1">Uncharacterized protein</fullName>
    </submittedName>
</protein>
<proteinExistence type="predicted"/>
<organism evidence="1 2">
    <name type="scientific">Roseibium denhamense</name>
    <dbReference type="NCBI Taxonomy" id="76305"/>
    <lineage>
        <taxon>Bacteria</taxon>
        <taxon>Pseudomonadati</taxon>
        <taxon>Pseudomonadota</taxon>
        <taxon>Alphaproteobacteria</taxon>
        <taxon>Hyphomicrobiales</taxon>
        <taxon>Stappiaceae</taxon>
        <taxon>Roseibium</taxon>
    </lineage>
</organism>
<name>A0ABY1PQ21_9HYPH</name>